<dbReference type="Proteomes" id="UP000005778">
    <property type="component" value="Chromosome"/>
</dbReference>
<dbReference type="EMBL" id="CM001488">
    <property type="protein sequence ID" value="EIM63715.1"/>
    <property type="molecule type" value="Genomic_DNA"/>
</dbReference>
<dbReference type="InterPro" id="IPR014948">
    <property type="entry name" value="BrxA"/>
</dbReference>
<evidence type="ECO:0000313" key="2">
    <source>
        <dbReference type="Proteomes" id="UP000005778"/>
    </source>
</evidence>
<accession>I5B2K2</accession>
<dbReference type="Gene3D" id="1.10.3540.10">
    <property type="entry name" value="uncharacterized protein from magnetospirillum magneticum domain"/>
    <property type="match status" value="1"/>
</dbReference>
<dbReference type="AlphaFoldDB" id="I5B2K2"/>
<organism evidence="1 2">
    <name type="scientific">Desulfobacter postgatei 2ac9</name>
    <dbReference type="NCBI Taxonomy" id="879212"/>
    <lineage>
        <taxon>Bacteria</taxon>
        <taxon>Pseudomonadati</taxon>
        <taxon>Thermodesulfobacteriota</taxon>
        <taxon>Desulfobacteria</taxon>
        <taxon>Desulfobacterales</taxon>
        <taxon>Desulfobacteraceae</taxon>
        <taxon>Desulfobacter</taxon>
    </lineage>
</organism>
<dbReference type="eggNOG" id="ENOG502ZBZD">
    <property type="taxonomic scope" value="Bacteria"/>
</dbReference>
<dbReference type="OrthoDB" id="1093088at2"/>
<name>I5B2K2_9BACT</name>
<keyword evidence="2" id="KW-1185">Reference proteome</keyword>
<gene>
    <name evidence="1" type="ORF">DespoDRAFT_01800</name>
</gene>
<dbReference type="Pfam" id="PF08849">
    <property type="entry name" value="BrxA"/>
    <property type="match status" value="1"/>
</dbReference>
<dbReference type="HOGENOM" id="CLU_091373_0_0_7"/>
<dbReference type="RefSeq" id="WP_004072954.1">
    <property type="nucleotide sequence ID" value="NZ_CM001488.1"/>
</dbReference>
<reference evidence="1 2" key="1">
    <citation type="submission" date="2011-09" db="EMBL/GenBank/DDBJ databases">
        <authorList>
            <consortium name="US DOE Joint Genome Institute (JGI-PGF)"/>
            <person name="Lucas S."/>
            <person name="Han J."/>
            <person name="Lapidus A."/>
            <person name="Cheng J.-F."/>
            <person name="Goodwin L."/>
            <person name="Pitluck S."/>
            <person name="Peters L."/>
            <person name="Land M.L."/>
            <person name="Hauser L."/>
            <person name="Orellana R."/>
            <person name="Lovley D."/>
            <person name="Woyke T.J."/>
        </authorList>
    </citation>
    <scope>NUCLEOTIDE SEQUENCE [LARGE SCALE GENOMIC DNA]</scope>
    <source>
        <strain evidence="1 2">2ac9</strain>
    </source>
</reference>
<sequence length="262" mass="30172">MTGGSKIRYTTQLQAGLGLIEETKSLLSIYKPGMTVTELYDAALESGLFPMVSARRLKNIIGECFSPRYLKTDSARFLKPISQNAPAHVFNQHLFVFTALANQILFNFIIEIYWNRYAGGRDMLSIDDARDFVSQAVNEGKTQKPWSETTIRRVSSYLIGCCADYGMLSSKRSPVRQIQSIRLEEYTLLFFSYWLHFQQMGDNRIIKHDLWQLFGLTPDDVREELKRISKKDWLIVQSAADVTRISWRFNSLEEVVDVITES</sequence>
<reference evidence="1 2" key="2">
    <citation type="submission" date="2012-02" db="EMBL/GenBank/DDBJ databases">
        <title>Improved High-Quality Draft sequence of Desulfobacter postgatei 2ac9.</title>
        <authorList>
            <consortium name="US DOE Joint Genome Institute"/>
            <person name="Lucas S."/>
            <person name="Han J."/>
            <person name="Lapidus A."/>
            <person name="Cheng J.-F."/>
            <person name="Goodwin L."/>
            <person name="Pitluck S."/>
            <person name="Peters L."/>
            <person name="Ovchinnikova G."/>
            <person name="Held B."/>
            <person name="Detter J.C."/>
            <person name="Han C."/>
            <person name="Tapia R."/>
            <person name="Land M."/>
            <person name="Hauser L."/>
            <person name="Kyrpides N."/>
            <person name="Ivanova N."/>
            <person name="Pagani I."/>
            <person name="Orellana R."/>
            <person name="Lovley D."/>
            <person name="Woyke T."/>
        </authorList>
    </citation>
    <scope>NUCLEOTIDE SEQUENCE [LARGE SCALE GENOMIC DNA]</scope>
    <source>
        <strain evidence="1 2">2ac9</strain>
    </source>
</reference>
<dbReference type="InterPro" id="IPR023137">
    <property type="entry name" value="BrxA_sf"/>
</dbReference>
<dbReference type="STRING" id="879212.DespoDRAFT_01800"/>
<protein>
    <submittedName>
        <fullName evidence="1">Putative inner membrane protein (DUF1819)</fullName>
    </submittedName>
</protein>
<proteinExistence type="predicted"/>
<evidence type="ECO:0000313" key="1">
    <source>
        <dbReference type="EMBL" id="EIM63715.1"/>
    </source>
</evidence>